<dbReference type="EMBL" id="JBIASD010000030">
    <property type="protein sequence ID" value="MFF3670370.1"/>
    <property type="molecule type" value="Genomic_DNA"/>
</dbReference>
<sequence length="74" mass="7839">MKTLLEIAGWVALVQGVGGVGNTLLGWWRWAHDLLIVHRLDVLAGYEAFASIALAVLGLALLGTAGTLKKDRAS</sequence>
<protein>
    <submittedName>
        <fullName evidence="2">Uncharacterized protein</fullName>
    </submittedName>
</protein>
<accession>A0ABW6SZC9</accession>
<comment type="caution">
    <text evidence="2">The sequence shown here is derived from an EMBL/GenBank/DDBJ whole genome shotgun (WGS) entry which is preliminary data.</text>
</comment>
<keyword evidence="1" id="KW-0472">Membrane</keyword>
<dbReference type="RefSeq" id="WP_387416596.1">
    <property type="nucleotide sequence ID" value="NZ_JBIASD010000030.1"/>
</dbReference>
<keyword evidence="3" id="KW-1185">Reference proteome</keyword>
<feature type="transmembrane region" description="Helical" evidence="1">
    <location>
        <begin position="7"/>
        <end position="28"/>
    </location>
</feature>
<gene>
    <name evidence="2" type="ORF">ACFYXI_32770</name>
</gene>
<keyword evidence="1" id="KW-1133">Transmembrane helix</keyword>
<name>A0ABW6SZC9_9ACTN</name>
<evidence type="ECO:0000313" key="3">
    <source>
        <dbReference type="Proteomes" id="UP001602013"/>
    </source>
</evidence>
<reference evidence="2 3" key="1">
    <citation type="submission" date="2024-10" db="EMBL/GenBank/DDBJ databases">
        <title>The Natural Products Discovery Center: Release of the First 8490 Sequenced Strains for Exploring Actinobacteria Biosynthetic Diversity.</title>
        <authorList>
            <person name="Kalkreuter E."/>
            <person name="Kautsar S.A."/>
            <person name="Yang D."/>
            <person name="Bader C.D."/>
            <person name="Teijaro C.N."/>
            <person name="Fluegel L."/>
            <person name="Davis C.M."/>
            <person name="Simpson J.R."/>
            <person name="Lauterbach L."/>
            <person name="Steele A.D."/>
            <person name="Gui C."/>
            <person name="Meng S."/>
            <person name="Li G."/>
            <person name="Viehrig K."/>
            <person name="Ye F."/>
            <person name="Su P."/>
            <person name="Kiefer A.F."/>
            <person name="Nichols A."/>
            <person name="Cepeda A.J."/>
            <person name="Yan W."/>
            <person name="Fan B."/>
            <person name="Jiang Y."/>
            <person name="Adhikari A."/>
            <person name="Zheng C.-J."/>
            <person name="Schuster L."/>
            <person name="Cowan T.M."/>
            <person name="Smanski M.J."/>
            <person name="Chevrette M.G."/>
            <person name="De Carvalho L.P.S."/>
            <person name="Shen B."/>
        </authorList>
    </citation>
    <scope>NUCLEOTIDE SEQUENCE [LARGE SCALE GENOMIC DNA]</scope>
    <source>
        <strain evidence="2 3">NPDC002173</strain>
    </source>
</reference>
<evidence type="ECO:0000313" key="2">
    <source>
        <dbReference type="EMBL" id="MFF3670370.1"/>
    </source>
</evidence>
<evidence type="ECO:0000256" key="1">
    <source>
        <dbReference type="SAM" id="Phobius"/>
    </source>
</evidence>
<proteinExistence type="predicted"/>
<feature type="transmembrane region" description="Helical" evidence="1">
    <location>
        <begin position="48"/>
        <end position="68"/>
    </location>
</feature>
<dbReference type="Proteomes" id="UP001602013">
    <property type="component" value="Unassembled WGS sequence"/>
</dbReference>
<keyword evidence="1" id="KW-0812">Transmembrane</keyword>
<organism evidence="2 3">
    <name type="scientific">Microtetraspora malaysiensis</name>
    <dbReference type="NCBI Taxonomy" id="161358"/>
    <lineage>
        <taxon>Bacteria</taxon>
        <taxon>Bacillati</taxon>
        <taxon>Actinomycetota</taxon>
        <taxon>Actinomycetes</taxon>
        <taxon>Streptosporangiales</taxon>
        <taxon>Streptosporangiaceae</taxon>
        <taxon>Microtetraspora</taxon>
    </lineage>
</organism>